<keyword evidence="1" id="KW-0472">Membrane</keyword>
<keyword evidence="1" id="KW-0812">Transmembrane</keyword>
<dbReference type="AlphaFoldDB" id="A0A267MJJ8"/>
<reference evidence="3 4" key="1">
    <citation type="submission" date="2017-06" db="EMBL/GenBank/DDBJ databases">
        <title>Draft genome sequence of anaerobic fermentative bacterium Anaeromicrobium sediminis DY2726D isolated from West Pacific Ocean sediments.</title>
        <authorList>
            <person name="Zeng X."/>
        </authorList>
    </citation>
    <scope>NUCLEOTIDE SEQUENCE [LARGE SCALE GENOMIC DNA]</scope>
    <source>
        <strain evidence="3 4">DY2726D</strain>
    </source>
</reference>
<dbReference type="OrthoDB" id="4990at2"/>
<evidence type="ECO:0000313" key="3">
    <source>
        <dbReference type="EMBL" id="PAB59627.1"/>
    </source>
</evidence>
<comment type="caution">
    <text evidence="3">The sequence shown here is derived from an EMBL/GenBank/DDBJ whole genome shotgun (WGS) entry which is preliminary data.</text>
</comment>
<dbReference type="Pfam" id="PF13786">
    <property type="entry name" value="DUF4179"/>
    <property type="match status" value="1"/>
</dbReference>
<dbReference type="EMBL" id="NIBG01000006">
    <property type="protein sequence ID" value="PAB59627.1"/>
    <property type="molecule type" value="Genomic_DNA"/>
</dbReference>
<feature type="domain" description="DUF4179" evidence="2">
    <location>
        <begin position="45"/>
        <end position="99"/>
    </location>
</feature>
<gene>
    <name evidence="3" type="ORF">CCE28_08645</name>
</gene>
<organism evidence="3 4">
    <name type="scientific">Anaeromicrobium sediminis</name>
    <dbReference type="NCBI Taxonomy" id="1478221"/>
    <lineage>
        <taxon>Bacteria</taxon>
        <taxon>Bacillati</taxon>
        <taxon>Bacillota</taxon>
        <taxon>Clostridia</taxon>
        <taxon>Peptostreptococcales</taxon>
        <taxon>Thermotaleaceae</taxon>
        <taxon>Anaeromicrobium</taxon>
    </lineage>
</organism>
<sequence length="421" mass="48548">MDKNSLTDLKKEYEEIEIPSELNNMVQIGVERGRAEMNKHNRNRRRKEIMKVCASFTVALTLFTAGVNMSPAFADSLKNIPIVGKLVKVLQFNNGKSGGGSITDRTDISAIESFEKEGYENIIINFSQDGQLQENVGAFKVRYDENPYTMTFEIGGARRISAKENFEKILENKYVKDIYTIITLDDSLIRFVIEFEGPVEYKVKEMKDPASIIIGLKKDKNYEEKKTYSLRTESYPNGETLGILEEEFMPNNETRILKDENGLFFVEIQSFETKKEAENKLEELSKLTDKVILIEERIGIKEPESYPVEGINNEINNKNSKELNSNDDSFKGLSLYPVSIYEDDNQYYGNLEILEKGLNIYNEDTKEKVVHYLEYENIKLTKLLGEASYNLEIKYDHKTIIISGLYSDFFKELDKHTEVKE</sequence>
<feature type="transmembrane region" description="Helical" evidence="1">
    <location>
        <begin position="49"/>
        <end position="69"/>
    </location>
</feature>
<keyword evidence="4" id="KW-1185">Reference proteome</keyword>
<dbReference type="RefSeq" id="WP_095133007.1">
    <property type="nucleotide sequence ID" value="NZ_NIBG01000006.1"/>
</dbReference>
<keyword evidence="1" id="KW-1133">Transmembrane helix</keyword>
<evidence type="ECO:0000256" key="1">
    <source>
        <dbReference type="SAM" id="Phobius"/>
    </source>
</evidence>
<dbReference type="InterPro" id="IPR025436">
    <property type="entry name" value="DUF4179"/>
</dbReference>
<name>A0A267MJJ8_9FIRM</name>
<dbReference type="Proteomes" id="UP000216024">
    <property type="component" value="Unassembled WGS sequence"/>
</dbReference>
<evidence type="ECO:0000313" key="4">
    <source>
        <dbReference type="Proteomes" id="UP000216024"/>
    </source>
</evidence>
<proteinExistence type="predicted"/>
<protein>
    <recommendedName>
        <fullName evidence="2">DUF4179 domain-containing protein</fullName>
    </recommendedName>
</protein>
<accession>A0A267MJJ8</accession>
<evidence type="ECO:0000259" key="2">
    <source>
        <dbReference type="Pfam" id="PF13786"/>
    </source>
</evidence>